<dbReference type="Proteomes" id="UP000514716">
    <property type="component" value="Plasmid unnamed1"/>
</dbReference>
<dbReference type="EMBL" id="CP059541">
    <property type="protein sequence ID" value="QMT19149.1"/>
    <property type="molecule type" value="Genomic_DNA"/>
</dbReference>
<organism evidence="1 2">
    <name type="scientific">Planococcus maritimus</name>
    <dbReference type="NCBI Taxonomy" id="192421"/>
    <lineage>
        <taxon>Bacteria</taxon>
        <taxon>Bacillati</taxon>
        <taxon>Bacillota</taxon>
        <taxon>Bacilli</taxon>
        <taxon>Bacillales</taxon>
        <taxon>Caryophanaceae</taxon>
        <taxon>Planococcus</taxon>
    </lineage>
</organism>
<proteinExistence type="predicted"/>
<dbReference type="GO" id="GO:0016301">
    <property type="term" value="F:kinase activity"/>
    <property type="evidence" value="ECO:0007669"/>
    <property type="project" value="UniProtKB-KW"/>
</dbReference>
<name>A0A7D7MET0_PLAMR</name>
<evidence type="ECO:0000313" key="2">
    <source>
        <dbReference type="Proteomes" id="UP000514716"/>
    </source>
</evidence>
<dbReference type="InterPro" id="IPR014867">
    <property type="entry name" value="Spore_coat_CotH_CotH2/3/7"/>
</dbReference>
<dbReference type="Pfam" id="PF08757">
    <property type="entry name" value="CotH"/>
    <property type="match status" value="1"/>
</dbReference>
<keyword evidence="1" id="KW-0614">Plasmid</keyword>
<keyword evidence="1" id="KW-0808">Transferase</keyword>
<geneLocation type="plasmid" evidence="1 2">
    <name>unnamed1</name>
</geneLocation>
<protein>
    <submittedName>
        <fullName evidence="1">CotH kinase family protein</fullName>
    </submittedName>
</protein>
<gene>
    <name evidence="1" type="ORF">H1Q58_16320</name>
</gene>
<reference evidence="1 2" key="1">
    <citation type="submission" date="2020-07" db="EMBL/GenBank/DDBJ databases">
        <title>Screening of a cold-adapted Planococcus bacterium producing protease in traditional shrimp paste and protease identification by genome sequencing.</title>
        <authorList>
            <person name="Gao R."/>
            <person name="Leng W."/>
            <person name="Chu Q."/>
            <person name="Wu X."/>
            <person name="Liu H."/>
            <person name="Li X."/>
        </authorList>
    </citation>
    <scope>NUCLEOTIDE SEQUENCE [LARGE SCALE GENOMIC DNA]</scope>
    <source>
        <strain evidence="1 2">XJ11</strain>
        <plasmid evidence="1 2">unnamed1</plasmid>
    </source>
</reference>
<dbReference type="RefSeq" id="WP_182093537.1">
    <property type="nucleotide sequence ID" value="NZ_CP059541.1"/>
</dbReference>
<evidence type="ECO:0000313" key="1">
    <source>
        <dbReference type="EMBL" id="QMT19149.1"/>
    </source>
</evidence>
<accession>A0A7D7MET0</accession>
<dbReference type="AlphaFoldDB" id="A0A7D7MET0"/>
<sequence length="472" mass="55830">MIPLLILFLLLLPLIDQNELKKRTHQHKEMSTNTYTALDFSDIDTHLPVINIDTDGQMVPGESIEEVKGSYEVTEDGESEIKASIQLYEGQSSPQEMNAMIHYRGNSSRSFRKKSYDLNFIDNNQQKKDVPMLGMEADNNWSLHGPYLDRSLLRNYLAMNLTGEIMDYAPNVRYVEVFVNDKYEGLYLLMEKISKSEGRLALTSPENNSNMTSYIVEYDRPYRMESTLDNFLTYTYKSFPSAAELKYPQNDEYTKGREQFVSRDLSYLTNVIYQFPYAQGNKHYKSLIDVQAFYDYFIINELFRNIDAGHYSTYFYRDLKGKLTPVVWDFNNSLDNYQELAFSESGYSLTQGIFYERLLKDEDFTNGLIRRYTELRKNELNEKRINQYIDDTVDFLGNAIKRNNIRWQDMYDLSQYDTKNYLHQVDRNVDDYEEAITQLKRYLERRGKWLDNNIDTLRQYSHPSRHSHESIK</sequence>
<dbReference type="KEGG" id="pdec:H1Q58_16320"/>
<keyword evidence="1" id="KW-0418">Kinase</keyword>
<keyword evidence="2" id="KW-1185">Reference proteome</keyword>